<dbReference type="InterPro" id="IPR036388">
    <property type="entry name" value="WH-like_DNA-bd_sf"/>
</dbReference>
<organism evidence="3 4">
    <name type="scientific">Bacteroides uniformis dnLKV2</name>
    <dbReference type="NCBI Taxonomy" id="1235787"/>
    <lineage>
        <taxon>Bacteria</taxon>
        <taxon>Pseudomonadati</taxon>
        <taxon>Bacteroidota</taxon>
        <taxon>Bacteroidia</taxon>
        <taxon>Bacteroidales</taxon>
        <taxon>Bacteroidaceae</taxon>
        <taxon>Bacteroides</taxon>
    </lineage>
</organism>
<dbReference type="InterPro" id="IPR041607">
    <property type="entry name" value="HU-HIG"/>
</dbReference>
<dbReference type="InterPro" id="IPR010992">
    <property type="entry name" value="IHF-like_DNA-bd_dom_sf"/>
</dbReference>
<sequence>MIIGRFRGRESSFLSSRLFAKITACRGRFANHSPIILQKSFLLTNIPIYAAEPFIFSTFARFFISERPGSFNRLTEVVQSNGPGRSFGRPESFTYRKTLPREETNTLNALKPIDMAILYDWYENPGTNEEAPEERGLHPRPLLNGKVTMRQLYNRVHARSSLTVGDVMNAIDCLTQICGEELRDGHEVHIEGLGYFAPTLEATQKVTRSTPNKHLKLRLKSISFRPDVRLKQAMTGVSAIRSKYTRHSLKLSEVEIDMKLKEYFSDHDVLIRSDFQALCGMARTTANVHLKRLQQEGKLKNVGKPTQPIYRAMPGYYGVSRDAKAGR</sequence>
<protein>
    <recommendedName>
        <fullName evidence="2">HU domain-containing protein</fullName>
    </recommendedName>
</protein>
<evidence type="ECO:0000313" key="4">
    <source>
        <dbReference type="Proteomes" id="UP000014212"/>
    </source>
</evidence>
<dbReference type="SUPFAM" id="SSF47729">
    <property type="entry name" value="IHF-like DNA-binding proteins"/>
    <property type="match status" value="1"/>
</dbReference>
<keyword evidence="1" id="KW-0238">DNA-binding</keyword>
<dbReference type="AlphaFoldDB" id="R9HR13"/>
<dbReference type="Gene3D" id="1.10.10.10">
    <property type="entry name" value="Winged helix-like DNA-binding domain superfamily/Winged helix DNA-binding domain"/>
    <property type="match status" value="1"/>
</dbReference>
<evidence type="ECO:0000256" key="1">
    <source>
        <dbReference type="ARBA" id="ARBA00023125"/>
    </source>
</evidence>
<dbReference type="EMBL" id="ASSO01000011">
    <property type="protein sequence ID" value="EOS06319.1"/>
    <property type="molecule type" value="Genomic_DNA"/>
</dbReference>
<comment type="caution">
    <text evidence="3">The sequence shown here is derived from an EMBL/GenBank/DDBJ whole genome shotgun (WGS) entry which is preliminary data.</text>
</comment>
<accession>R9HR13</accession>
<name>R9HR13_BACUN</name>
<feature type="domain" description="HU" evidence="2">
    <location>
        <begin position="115"/>
        <end position="238"/>
    </location>
</feature>
<evidence type="ECO:0000259" key="2">
    <source>
        <dbReference type="Pfam" id="PF18291"/>
    </source>
</evidence>
<reference evidence="3 4" key="1">
    <citation type="submission" date="2013-04" db="EMBL/GenBank/DDBJ databases">
        <title>The Genome Sequence of Bacteroides uniformis dnLKV2.</title>
        <authorList>
            <consortium name="The Broad Institute Genomics Platform"/>
            <consortium name="The Broad Institute Genome Sequencing Center for Infectious Disease"/>
            <person name="Earl A."/>
            <person name="Xavier R."/>
            <person name="Kuhn K."/>
            <person name="Stappenbeck T."/>
            <person name="Walker B."/>
            <person name="Young S."/>
            <person name="Zeng Q."/>
            <person name="Gargeya S."/>
            <person name="Fitzgerald M."/>
            <person name="Haas B."/>
            <person name="Abouelleil A."/>
            <person name="Allen A.W."/>
            <person name="Alvarado L."/>
            <person name="Arachchi H.M."/>
            <person name="Berlin A.M."/>
            <person name="Chapman S.B."/>
            <person name="Gainer-Dewar J."/>
            <person name="Goldberg J."/>
            <person name="Griggs A."/>
            <person name="Gujja S."/>
            <person name="Hansen M."/>
            <person name="Howarth C."/>
            <person name="Imamovic A."/>
            <person name="Ireland A."/>
            <person name="Larimer J."/>
            <person name="McCowan C."/>
            <person name="Murphy C."/>
            <person name="Pearson M."/>
            <person name="Poon T.W."/>
            <person name="Priest M."/>
            <person name="Roberts A."/>
            <person name="Saif S."/>
            <person name="Shea T."/>
            <person name="Sisk P."/>
            <person name="Sykes S."/>
            <person name="Wortman J."/>
            <person name="Nusbaum C."/>
            <person name="Birren B."/>
        </authorList>
    </citation>
    <scope>NUCLEOTIDE SEQUENCE [LARGE SCALE GENOMIC DNA]</scope>
    <source>
        <strain evidence="4">dnLKV2</strain>
    </source>
</reference>
<evidence type="ECO:0000313" key="3">
    <source>
        <dbReference type="EMBL" id="EOS06319.1"/>
    </source>
</evidence>
<dbReference type="PATRIC" id="fig|1235787.3.peg.3236"/>
<proteinExistence type="predicted"/>
<gene>
    <name evidence="3" type="ORF">C801_03185</name>
</gene>
<dbReference type="GO" id="GO:0003677">
    <property type="term" value="F:DNA binding"/>
    <property type="evidence" value="ECO:0007669"/>
    <property type="project" value="UniProtKB-KW"/>
</dbReference>
<dbReference type="HOGENOM" id="CLU_849058_0_0_10"/>
<dbReference type="Proteomes" id="UP000014212">
    <property type="component" value="Unassembled WGS sequence"/>
</dbReference>
<dbReference type="Gene3D" id="4.10.520.10">
    <property type="entry name" value="IHF-like DNA-binding proteins"/>
    <property type="match status" value="1"/>
</dbReference>
<dbReference type="Pfam" id="PF18291">
    <property type="entry name" value="HU-HIG"/>
    <property type="match status" value="1"/>
</dbReference>